<evidence type="ECO:0000259" key="1">
    <source>
        <dbReference type="Pfam" id="PF00535"/>
    </source>
</evidence>
<evidence type="ECO:0000313" key="3">
    <source>
        <dbReference type="Proteomes" id="UP000682951"/>
    </source>
</evidence>
<dbReference type="Pfam" id="PF00535">
    <property type="entry name" value="Glycos_transf_2"/>
    <property type="match status" value="1"/>
</dbReference>
<protein>
    <submittedName>
        <fullName evidence="2">Glycosyltransferase family 2 protein</fullName>
    </submittedName>
</protein>
<dbReference type="Proteomes" id="UP000682951">
    <property type="component" value="Unassembled WGS sequence"/>
</dbReference>
<name>A0ABS5HGY0_9BACT</name>
<dbReference type="PANTHER" id="PTHR22916">
    <property type="entry name" value="GLYCOSYLTRANSFERASE"/>
    <property type="match status" value="1"/>
</dbReference>
<dbReference type="Gene3D" id="3.90.550.10">
    <property type="entry name" value="Spore Coat Polysaccharide Biosynthesis Protein SpsA, Chain A"/>
    <property type="match status" value="1"/>
</dbReference>
<dbReference type="EMBL" id="JAGSSW010000002">
    <property type="protein sequence ID" value="MBR8463529.1"/>
    <property type="molecule type" value="Genomic_DNA"/>
</dbReference>
<organism evidence="2 3">
    <name type="scientific">Campylobacter anatolicus</name>
    <dbReference type="NCBI Taxonomy" id="2829105"/>
    <lineage>
        <taxon>Bacteria</taxon>
        <taxon>Pseudomonadati</taxon>
        <taxon>Campylobacterota</taxon>
        <taxon>Epsilonproteobacteria</taxon>
        <taxon>Campylobacterales</taxon>
        <taxon>Campylobacteraceae</taxon>
        <taxon>Campylobacter</taxon>
    </lineage>
</organism>
<dbReference type="SUPFAM" id="SSF53448">
    <property type="entry name" value="Nucleotide-diphospho-sugar transferases"/>
    <property type="match status" value="1"/>
</dbReference>
<gene>
    <name evidence="2" type="ORF">KDD93_02955</name>
</gene>
<dbReference type="InterPro" id="IPR029044">
    <property type="entry name" value="Nucleotide-diphossugar_trans"/>
</dbReference>
<comment type="caution">
    <text evidence="2">The sequence shown here is derived from an EMBL/GenBank/DDBJ whole genome shotgun (WGS) entry which is preliminary data.</text>
</comment>
<evidence type="ECO:0000313" key="2">
    <source>
        <dbReference type="EMBL" id="MBR8463529.1"/>
    </source>
</evidence>
<dbReference type="RefSeq" id="WP_212141667.1">
    <property type="nucleotide sequence ID" value="NZ_JAGSSW010000002.1"/>
</dbReference>
<reference evidence="2 3" key="1">
    <citation type="submission" date="2021-04" db="EMBL/GenBank/DDBJ databases">
        <title>Molecular and phenotypic characterization and identification of bacterial isolates recovered from the Anatolian ground squirrels (Spermophilus xanthoprymnus) and which have the potential to form a new species in the Campylobacter genus.</title>
        <authorList>
            <person name="Aydin F."/>
            <person name="Abay S."/>
            <person name="Kayman T."/>
            <person name="Karakaya E."/>
            <person name="Mustak H.K."/>
            <person name="Mustak I.B."/>
            <person name="Bilgin N."/>
            <person name="Duzler A."/>
            <person name="Sahin O."/>
            <person name="Guran O."/>
            <person name="Saticioglu I.B."/>
        </authorList>
    </citation>
    <scope>NUCLEOTIDE SEQUENCE [LARGE SCALE GENOMIC DNA]</scope>
    <source>
        <strain evidence="3">faydin-G24</strain>
    </source>
</reference>
<sequence length="268" mass="31441">MAKVSFIIGTHNGSLKLHDCFLSILNQTYKDYEIIVCNDASNDDTANILNDYKLKYPNIFKVIHNENSLGGGLAIALNKCLKLASGRYIARIDDDDVCYEFRLEKQVKFLEENTDIDCVGSYIDVFDGSKVTSVRKIVLNPDINTLLNGLYAFHHPAILIKKDVLQFLNGYDTSSRCHRCEDLDLWYRFFINGFKGYNLDESLIKYHETLKDYKKRTYHSVKIAVDLRRYYRKKLKKPFYYDLFYLKTLLVSLLPNKIRYNLKKRKDY</sequence>
<accession>A0ABS5HGY0</accession>
<keyword evidence="3" id="KW-1185">Reference proteome</keyword>
<dbReference type="InterPro" id="IPR001173">
    <property type="entry name" value="Glyco_trans_2-like"/>
</dbReference>
<feature type="domain" description="Glycosyltransferase 2-like" evidence="1">
    <location>
        <begin position="5"/>
        <end position="136"/>
    </location>
</feature>
<proteinExistence type="predicted"/>
<dbReference type="PANTHER" id="PTHR22916:SF3">
    <property type="entry name" value="UDP-GLCNAC:BETAGAL BETA-1,3-N-ACETYLGLUCOSAMINYLTRANSFERASE-LIKE PROTEIN 1"/>
    <property type="match status" value="1"/>
</dbReference>